<protein>
    <recommendedName>
        <fullName evidence="4 10">Glutamine--fructose-6-phosphate aminotransferase [isomerizing]</fullName>
        <ecNumber evidence="3 10">2.6.1.16</ecNumber>
    </recommendedName>
    <alternativeName>
        <fullName evidence="10">D-fructose-6-phosphate amidotransferase</fullName>
    </alternativeName>
    <alternativeName>
        <fullName evidence="10">GFAT</fullName>
    </alternativeName>
    <alternativeName>
        <fullName evidence="10">Glucosamine-6-phosphate synthase</fullName>
    </alternativeName>
    <alternativeName>
        <fullName evidence="10">Hexosephosphate aminotransferase</fullName>
    </alternativeName>
    <alternativeName>
        <fullName evidence="10">L-glutamine--D-fructose-6-phosphate amidotransferase</fullName>
    </alternativeName>
</protein>
<keyword evidence="11" id="KW-0472">Membrane</keyword>
<evidence type="ECO:0000256" key="6">
    <source>
        <dbReference type="ARBA" id="ARBA00022576"/>
    </source>
</evidence>
<sequence>MCYIAVYFAAFNIFTLNFMCGIVGYIGFRDAYPIVIKGLHRLEYRGYDSAGVALLDEVVKVYKKAGKVEDLENFVKGIDLKGSVGMGHTRWATHGAPSDRNSHPHSSGDRKLTIIHNGIIENYGPIKETLIAKGHVFKSDTDTEVLIHLVEDIQHATGMDLKEAVRIALNKVIGAYAIVIMSADEPDLLIAARKGSPMVIGVGKGEYFIASDATPIVEYTKNVIYLNDNEIAYVQREGLLVKNIDNSIQIPYIQELDLKLEMLEKGGYDHFMLKEIYEQPRSIRDCLRGRIYPQQGKVQLGGIKEYTEKLKNVDRIIIVACGTSWHAGLVGEYLIEEYARVPVEVEYASEFRYRNPIITEKDLVIAISQSGETADTMAAIELAKEKGATIFGICNVVGASIPRLTHAGVYTHAGPEIGVASTKAFTAQVSVLTLIAFYIAQQRGKITRNKMVEYLTELDAIPELVKEALKCNDHVMEIAERFKDSANCLFLGRGSSFPVALEGALKLKEISYIHAEGYPAAEMKHGPIALIDDAMPVVFIATKHSSYEKVISNIQEVKARKGHVIAIVTEGDTEVKNMADYVIEIPQTDEAFVPLVATIPLQLLAYHIAVMRGCNVDQPRNLAKSVTVE</sequence>
<evidence type="ECO:0000256" key="3">
    <source>
        <dbReference type="ARBA" id="ARBA00012916"/>
    </source>
</evidence>
<feature type="domain" description="SIS" evidence="13">
    <location>
        <begin position="306"/>
        <end position="445"/>
    </location>
</feature>
<dbReference type="FunFam" id="3.60.20.10:FF:000006">
    <property type="entry name" value="Glutamine--fructose-6-phosphate aminotransferase [isomerizing]"/>
    <property type="match status" value="1"/>
</dbReference>
<dbReference type="CDD" id="cd05008">
    <property type="entry name" value="SIS_GlmS_GlmD_1"/>
    <property type="match status" value="1"/>
</dbReference>
<keyword evidence="11" id="KW-0812">Transmembrane</keyword>
<dbReference type="EMBL" id="QGHA01000015">
    <property type="protein sequence ID" value="PWK70017.1"/>
    <property type="molecule type" value="Genomic_DNA"/>
</dbReference>
<evidence type="ECO:0000256" key="11">
    <source>
        <dbReference type="SAM" id="Phobius"/>
    </source>
</evidence>
<dbReference type="CDD" id="cd05009">
    <property type="entry name" value="SIS_GlmS_GlmD_2"/>
    <property type="match status" value="1"/>
</dbReference>
<evidence type="ECO:0000259" key="13">
    <source>
        <dbReference type="PROSITE" id="PS51464"/>
    </source>
</evidence>
<evidence type="ECO:0000256" key="9">
    <source>
        <dbReference type="ARBA" id="ARBA00022962"/>
    </source>
</evidence>
<dbReference type="GO" id="GO:0006002">
    <property type="term" value="P:fructose 6-phosphate metabolic process"/>
    <property type="evidence" value="ECO:0007669"/>
    <property type="project" value="TreeGrafter"/>
</dbReference>
<keyword evidence="7 10" id="KW-0808">Transferase</keyword>
<dbReference type="Pfam" id="PF01380">
    <property type="entry name" value="SIS"/>
    <property type="match status" value="2"/>
</dbReference>
<comment type="caution">
    <text evidence="14">The sequence shown here is derived from an EMBL/GenBank/DDBJ whole genome shotgun (WGS) entry which is preliminary data.</text>
</comment>
<dbReference type="GO" id="GO:0005975">
    <property type="term" value="P:carbohydrate metabolic process"/>
    <property type="evidence" value="ECO:0007669"/>
    <property type="project" value="UniProtKB-UniRule"/>
</dbReference>
<dbReference type="InterPro" id="IPR047084">
    <property type="entry name" value="GFAT_N"/>
</dbReference>
<feature type="active site" description="Nucleophile; for GATase activity" evidence="10">
    <location>
        <position position="20"/>
    </location>
</feature>
<evidence type="ECO:0000256" key="4">
    <source>
        <dbReference type="ARBA" id="ARBA00016090"/>
    </source>
</evidence>
<dbReference type="SUPFAM" id="SSF56235">
    <property type="entry name" value="N-terminal nucleophile aminohydrolases (Ntn hydrolases)"/>
    <property type="match status" value="1"/>
</dbReference>
<proteinExistence type="inferred from homology"/>
<dbReference type="PROSITE" id="PS51278">
    <property type="entry name" value="GATASE_TYPE_2"/>
    <property type="match status" value="1"/>
</dbReference>
<dbReference type="PANTHER" id="PTHR10937">
    <property type="entry name" value="GLUCOSAMINE--FRUCTOSE-6-PHOSPHATE AMINOTRANSFERASE, ISOMERIZING"/>
    <property type="match status" value="1"/>
</dbReference>
<dbReference type="InterPro" id="IPR017932">
    <property type="entry name" value="GATase_2_dom"/>
</dbReference>
<dbReference type="Pfam" id="PF13522">
    <property type="entry name" value="GATase_6"/>
    <property type="match status" value="1"/>
</dbReference>
<feature type="active site" description="For Fru-6P isomerization activity" evidence="10">
    <location>
        <position position="624"/>
    </location>
</feature>
<comment type="catalytic activity">
    <reaction evidence="1 10">
        <text>D-fructose 6-phosphate + L-glutamine = D-glucosamine 6-phosphate + L-glutamate</text>
        <dbReference type="Rhea" id="RHEA:13237"/>
        <dbReference type="ChEBI" id="CHEBI:29985"/>
        <dbReference type="ChEBI" id="CHEBI:58359"/>
        <dbReference type="ChEBI" id="CHEBI:58725"/>
        <dbReference type="ChEBI" id="CHEBI:61527"/>
        <dbReference type="EC" id="2.6.1.16"/>
    </reaction>
</comment>
<dbReference type="SUPFAM" id="SSF53697">
    <property type="entry name" value="SIS domain"/>
    <property type="match status" value="1"/>
</dbReference>
<dbReference type="GO" id="GO:0006487">
    <property type="term" value="P:protein N-linked glycosylation"/>
    <property type="evidence" value="ECO:0007669"/>
    <property type="project" value="TreeGrafter"/>
</dbReference>
<keyword evidence="6 10" id="KW-0032">Aminotransferase</keyword>
<evidence type="ECO:0000259" key="12">
    <source>
        <dbReference type="PROSITE" id="PS51278"/>
    </source>
</evidence>
<dbReference type="PROSITE" id="PS51464">
    <property type="entry name" value="SIS"/>
    <property type="match status" value="2"/>
</dbReference>
<dbReference type="FunFam" id="3.40.50.10490:FF:000002">
    <property type="entry name" value="Glutamine--fructose-6-phosphate aminotransferase [isomerizing]"/>
    <property type="match status" value="1"/>
</dbReference>
<dbReference type="Proteomes" id="UP000245678">
    <property type="component" value="Unassembled WGS sequence"/>
</dbReference>
<accession>A0A316GZ62</accession>
<feature type="domain" description="SIS" evidence="13">
    <location>
        <begin position="478"/>
        <end position="619"/>
    </location>
</feature>
<keyword evidence="5 10" id="KW-0963">Cytoplasm</keyword>
<dbReference type="FunFam" id="3.40.50.10490:FF:000001">
    <property type="entry name" value="Glutamine--fructose-6-phosphate aminotransferase [isomerizing]"/>
    <property type="match status" value="1"/>
</dbReference>
<feature type="transmembrane region" description="Helical" evidence="11">
    <location>
        <begin position="6"/>
        <end position="28"/>
    </location>
</feature>
<dbReference type="NCBIfam" id="TIGR01135">
    <property type="entry name" value="glmS"/>
    <property type="match status" value="1"/>
</dbReference>
<dbReference type="InterPro" id="IPR029055">
    <property type="entry name" value="Ntn_hydrolases_N"/>
</dbReference>
<dbReference type="InterPro" id="IPR035490">
    <property type="entry name" value="GlmS/FrlB_SIS"/>
</dbReference>
<dbReference type="GO" id="GO:0006047">
    <property type="term" value="P:UDP-N-acetylglucosamine metabolic process"/>
    <property type="evidence" value="ECO:0007669"/>
    <property type="project" value="TreeGrafter"/>
</dbReference>
<feature type="domain" description="Glutamine amidotransferase type-2" evidence="12">
    <location>
        <begin position="20"/>
        <end position="237"/>
    </location>
</feature>
<evidence type="ECO:0000256" key="1">
    <source>
        <dbReference type="ARBA" id="ARBA00001031"/>
    </source>
</evidence>
<dbReference type="Gene3D" id="3.40.50.10490">
    <property type="entry name" value="Glucose-6-phosphate isomerase like protein, domain 1"/>
    <property type="match status" value="2"/>
</dbReference>
<dbReference type="NCBIfam" id="NF001484">
    <property type="entry name" value="PRK00331.1"/>
    <property type="match status" value="1"/>
</dbReference>
<keyword evidence="8" id="KW-0677">Repeat</keyword>
<dbReference type="GO" id="GO:0046349">
    <property type="term" value="P:amino sugar biosynthetic process"/>
    <property type="evidence" value="ECO:0007669"/>
    <property type="project" value="UniProtKB-ARBA"/>
</dbReference>
<dbReference type="InterPro" id="IPR005855">
    <property type="entry name" value="GFAT"/>
</dbReference>
<dbReference type="PANTHER" id="PTHR10937:SF0">
    <property type="entry name" value="GLUTAMINE--FRUCTOSE-6-PHOSPHATE TRANSAMINASE (ISOMERIZING)"/>
    <property type="match status" value="1"/>
</dbReference>
<dbReference type="AlphaFoldDB" id="A0A316GZ62"/>
<dbReference type="InterPro" id="IPR001347">
    <property type="entry name" value="SIS_dom"/>
</dbReference>
<evidence type="ECO:0000256" key="7">
    <source>
        <dbReference type="ARBA" id="ARBA00022679"/>
    </source>
</evidence>
<dbReference type="GO" id="GO:0097367">
    <property type="term" value="F:carbohydrate derivative binding"/>
    <property type="evidence" value="ECO:0007669"/>
    <property type="project" value="InterPro"/>
</dbReference>
<keyword evidence="15" id="KW-1185">Reference proteome</keyword>
<name>A0A316GZ62_9SPHI</name>
<dbReference type="Gene3D" id="3.60.20.10">
    <property type="entry name" value="Glutamine Phosphoribosylpyrophosphate, subunit 1, domain 1"/>
    <property type="match status" value="1"/>
</dbReference>
<keyword evidence="11" id="KW-1133">Transmembrane helix</keyword>
<dbReference type="EC" id="2.6.1.16" evidence="3 10"/>
<gene>
    <name evidence="10" type="primary">glmS</name>
    <name evidence="14" type="ORF">LX99_04670</name>
</gene>
<evidence type="ECO:0000256" key="10">
    <source>
        <dbReference type="HAMAP-Rule" id="MF_00164"/>
    </source>
</evidence>
<feature type="initiator methionine" description="Removed" evidence="10">
    <location>
        <position position="19"/>
    </location>
</feature>
<dbReference type="InterPro" id="IPR046348">
    <property type="entry name" value="SIS_dom_sf"/>
</dbReference>
<evidence type="ECO:0000256" key="8">
    <source>
        <dbReference type="ARBA" id="ARBA00022737"/>
    </source>
</evidence>
<comment type="subcellular location">
    <subcellularLocation>
        <location evidence="2 10">Cytoplasm</location>
    </subcellularLocation>
</comment>
<dbReference type="CDD" id="cd00714">
    <property type="entry name" value="GFAT"/>
    <property type="match status" value="1"/>
</dbReference>
<evidence type="ECO:0000313" key="15">
    <source>
        <dbReference type="Proteomes" id="UP000245678"/>
    </source>
</evidence>
<comment type="function">
    <text evidence="10">Catalyzes the first step in hexosamine metabolism, converting fructose-6P into glucosamine-6P using glutamine as a nitrogen source.</text>
</comment>
<reference evidence="14 15" key="1">
    <citation type="submission" date="2018-05" db="EMBL/GenBank/DDBJ databases">
        <title>Genomic Encyclopedia of Archaeal and Bacterial Type Strains, Phase II (KMG-II): from individual species to whole genera.</title>
        <authorList>
            <person name="Goeker M."/>
        </authorList>
    </citation>
    <scope>NUCLEOTIDE SEQUENCE [LARGE SCALE GENOMIC DNA]</scope>
    <source>
        <strain evidence="14 15">DSM 19975</strain>
    </source>
</reference>
<evidence type="ECO:0000313" key="14">
    <source>
        <dbReference type="EMBL" id="PWK70017.1"/>
    </source>
</evidence>
<dbReference type="InterPro" id="IPR035466">
    <property type="entry name" value="GlmS/AgaS_SIS"/>
</dbReference>
<dbReference type="HAMAP" id="MF_00164">
    <property type="entry name" value="GlmS"/>
    <property type="match status" value="1"/>
</dbReference>
<dbReference type="GO" id="GO:0004360">
    <property type="term" value="F:glutamine-fructose-6-phosphate transaminase (isomerizing) activity"/>
    <property type="evidence" value="ECO:0007669"/>
    <property type="project" value="UniProtKB-UniRule"/>
</dbReference>
<organism evidence="14 15">
    <name type="scientific">Mucilaginibacter oryzae</name>
    <dbReference type="NCBI Taxonomy" id="468058"/>
    <lineage>
        <taxon>Bacteria</taxon>
        <taxon>Pseudomonadati</taxon>
        <taxon>Bacteroidota</taxon>
        <taxon>Sphingobacteriia</taxon>
        <taxon>Sphingobacteriales</taxon>
        <taxon>Sphingobacteriaceae</taxon>
        <taxon>Mucilaginibacter</taxon>
    </lineage>
</organism>
<keyword evidence="9" id="KW-0315">Glutamine amidotransferase</keyword>
<dbReference type="GO" id="GO:0005829">
    <property type="term" value="C:cytosol"/>
    <property type="evidence" value="ECO:0007669"/>
    <property type="project" value="TreeGrafter"/>
</dbReference>
<comment type="subunit">
    <text evidence="10">Homodimer.</text>
</comment>
<evidence type="ECO:0000256" key="5">
    <source>
        <dbReference type="ARBA" id="ARBA00022490"/>
    </source>
</evidence>
<evidence type="ECO:0000256" key="2">
    <source>
        <dbReference type="ARBA" id="ARBA00004496"/>
    </source>
</evidence>